<dbReference type="SUPFAM" id="SSF46689">
    <property type="entry name" value="Homeodomain-like"/>
    <property type="match status" value="1"/>
</dbReference>
<dbReference type="PANTHER" id="PTHR43280:SF2">
    <property type="entry name" value="HTH-TYPE TRANSCRIPTIONAL REGULATOR EXSA"/>
    <property type="match status" value="1"/>
</dbReference>
<dbReference type="PROSITE" id="PS01124">
    <property type="entry name" value="HTH_ARAC_FAMILY_2"/>
    <property type="match status" value="1"/>
</dbReference>
<evidence type="ECO:0000256" key="2">
    <source>
        <dbReference type="ARBA" id="ARBA00023125"/>
    </source>
</evidence>
<dbReference type="OrthoDB" id="952277at2"/>
<evidence type="ECO:0000256" key="1">
    <source>
        <dbReference type="ARBA" id="ARBA00023015"/>
    </source>
</evidence>
<protein>
    <submittedName>
        <fullName evidence="5">Helix-turn-helix domain-containing protein</fullName>
    </submittedName>
</protein>
<gene>
    <name evidence="5" type="ORF">SAMN05421847_1369</name>
</gene>
<proteinExistence type="predicted"/>
<dbReference type="GO" id="GO:0003700">
    <property type="term" value="F:DNA-binding transcription factor activity"/>
    <property type="evidence" value="ECO:0007669"/>
    <property type="project" value="InterPro"/>
</dbReference>
<evidence type="ECO:0000313" key="6">
    <source>
        <dbReference type="Proteomes" id="UP000236738"/>
    </source>
</evidence>
<accession>A0A1H5WWU5</accession>
<keyword evidence="2" id="KW-0238">DNA-binding</keyword>
<keyword evidence="3" id="KW-0804">Transcription</keyword>
<dbReference type="GO" id="GO:0043565">
    <property type="term" value="F:sequence-specific DNA binding"/>
    <property type="evidence" value="ECO:0007669"/>
    <property type="project" value="InterPro"/>
</dbReference>
<dbReference type="PANTHER" id="PTHR43280">
    <property type="entry name" value="ARAC-FAMILY TRANSCRIPTIONAL REGULATOR"/>
    <property type="match status" value="1"/>
</dbReference>
<feature type="domain" description="HTH araC/xylS-type" evidence="4">
    <location>
        <begin position="105"/>
        <end position="173"/>
    </location>
</feature>
<evidence type="ECO:0000313" key="5">
    <source>
        <dbReference type="EMBL" id="SEG04089.1"/>
    </source>
</evidence>
<dbReference type="RefSeq" id="WP_103913343.1">
    <property type="nucleotide sequence ID" value="NZ_FNUS01000002.1"/>
</dbReference>
<organism evidence="5 6">
    <name type="scientific">Halpernia humi</name>
    <dbReference type="NCBI Taxonomy" id="493375"/>
    <lineage>
        <taxon>Bacteria</taxon>
        <taxon>Pseudomonadati</taxon>
        <taxon>Bacteroidota</taxon>
        <taxon>Flavobacteriia</taxon>
        <taxon>Flavobacteriales</taxon>
        <taxon>Weeksellaceae</taxon>
        <taxon>Chryseobacterium group</taxon>
        <taxon>Halpernia</taxon>
    </lineage>
</organism>
<dbReference type="InterPro" id="IPR018060">
    <property type="entry name" value="HTH_AraC"/>
</dbReference>
<evidence type="ECO:0000259" key="4">
    <source>
        <dbReference type="PROSITE" id="PS01124"/>
    </source>
</evidence>
<reference evidence="6" key="1">
    <citation type="submission" date="2016-10" db="EMBL/GenBank/DDBJ databases">
        <authorList>
            <person name="Varghese N."/>
            <person name="Submissions S."/>
        </authorList>
    </citation>
    <scope>NUCLEOTIDE SEQUENCE [LARGE SCALE GENOMIC DNA]</scope>
    <source>
        <strain evidence="6">DSM 21580</strain>
    </source>
</reference>
<dbReference type="InterPro" id="IPR009057">
    <property type="entry name" value="Homeodomain-like_sf"/>
</dbReference>
<evidence type="ECO:0000256" key="3">
    <source>
        <dbReference type="ARBA" id="ARBA00023163"/>
    </source>
</evidence>
<dbReference type="SMART" id="SM00342">
    <property type="entry name" value="HTH_ARAC"/>
    <property type="match status" value="1"/>
</dbReference>
<dbReference type="AlphaFoldDB" id="A0A1H5WWU5"/>
<name>A0A1H5WWU5_9FLAO</name>
<dbReference type="EMBL" id="FNUS01000002">
    <property type="protein sequence ID" value="SEG04089.1"/>
    <property type="molecule type" value="Genomic_DNA"/>
</dbReference>
<dbReference type="Gene3D" id="1.10.10.60">
    <property type="entry name" value="Homeodomain-like"/>
    <property type="match status" value="1"/>
</dbReference>
<keyword evidence="6" id="KW-1185">Reference proteome</keyword>
<dbReference type="Pfam" id="PF12833">
    <property type="entry name" value="HTH_18"/>
    <property type="match status" value="1"/>
</dbReference>
<sequence>MKTTLYIKNMVCYRCKTAVQKEIETLGFDIDSLELGQAVLNNITSFDIAKLTISLNKLGFEVLKEETDVLVEEIKIAIINKVDKQDHSNLSAFLSAIFNKSYPVLSKLFSLNEGITIEKYRINLQMEKVKEMIQLGEMNFSEIAYSLDYNNSGHLAKQFKHETGMSMTEFKNLRKWNRKSIDDIV</sequence>
<keyword evidence="1" id="KW-0805">Transcription regulation</keyword>
<dbReference type="Proteomes" id="UP000236738">
    <property type="component" value="Unassembled WGS sequence"/>
</dbReference>